<protein>
    <submittedName>
        <fullName evidence="2">Unique hypothetical</fullName>
    </submittedName>
</protein>
<keyword evidence="1" id="KW-0472">Membrane</keyword>
<keyword evidence="3" id="KW-1185">Reference proteome</keyword>
<evidence type="ECO:0000313" key="2">
    <source>
        <dbReference type="EMBL" id="AAF30680.1"/>
    </source>
</evidence>
<dbReference type="STRING" id="273119.UU271"/>
<gene>
    <name evidence="2" type="ordered locus">UU271</name>
</gene>
<evidence type="ECO:0000256" key="1">
    <source>
        <dbReference type="SAM" id="Phobius"/>
    </source>
</evidence>
<dbReference type="EnsemblBacteria" id="AAF30680">
    <property type="protein sequence ID" value="AAF30680"/>
    <property type="gene ID" value="UU271"/>
</dbReference>
<evidence type="ECO:0000313" key="3">
    <source>
        <dbReference type="Proteomes" id="UP000000423"/>
    </source>
</evidence>
<sequence>MFMFDQIFKKRKRHLNFQIFIFFFVLILITFLILWIISGNVQTIIDFIKKKIYDASPQLKYLTNIQIKPFKNLEEIFDFIIKNKNLIKDLQNEPEILDVIKNNPQILKTLNDNREFLKQIVEYKPFAEILSKQPEILKFVQNNKELIKQIQNLPELLDLIKKHQNLIDHLKTNEKYIEVIKANPQMLKDLYHVDDNLFNIIKTSLENDKENNILMLAIKYSVLINNFTKNLTLQEWKQIIEFYKTVDLNKFIVDDNLFNIIKNNNQLFEVFLNNYDYIKNLEDNQKIIDIIQQNPDLIDDFKKIDFDLLTQKRNFVRALIKIIDYKQPKEIQFLNKKVFLDFFKNKSEITNALNITSLIGFVLFIVIYTIFIFASFISHILMLKQIKDFNKIFKEAKLKKIYLISTLLLQFLFLILFIINFIVLIILVVDYNKLKAIVLNSGIKRKVEDSDARLHFL</sequence>
<organism evidence="2 3">
    <name type="scientific">Ureaplasma parvum serovar 3 (strain ATCC 700970)</name>
    <dbReference type="NCBI Taxonomy" id="273119"/>
    <lineage>
        <taxon>Bacteria</taxon>
        <taxon>Bacillati</taxon>
        <taxon>Mycoplasmatota</taxon>
        <taxon>Mycoplasmoidales</taxon>
        <taxon>Mycoplasmoidaceae</taxon>
        <taxon>Ureaplasma</taxon>
    </lineage>
</organism>
<dbReference type="EMBL" id="AF222894">
    <property type="protein sequence ID" value="AAF30680.1"/>
    <property type="molecule type" value="Genomic_DNA"/>
</dbReference>
<dbReference type="HOGENOM" id="CLU_598440_0_0_14"/>
<feature type="transmembrane region" description="Helical" evidence="1">
    <location>
        <begin position="20"/>
        <end position="38"/>
    </location>
</feature>
<accession>Q9PQM0</accession>
<keyword evidence="1" id="KW-0812">Transmembrane</keyword>
<dbReference type="AlphaFoldDB" id="Q9PQM0"/>
<proteinExistence type="predicted"/>
<feature type="transmembrane region" description="Helical" evidence="1">
    <location>
        <begin position="358"/>
        <end position="381"/>
    </location>
</feature>
<keyword evidence="1" id="KW-1133">Transmembrane helix</keyword>
<name>Q9PQM0_UREPA</name>
<dbReference type="KEGG" id="uur:UU271"/>
<feature type="transmembrane region" description="Helical" evidence="1">
    <location>
        <begin position="401"/>
        <end position="429"/>
    </location>
</feature>
<dbReference type="Proteomes" id="UP000000423">
    <property type="component" value="Chromosome"/>
</dbReference>
<reference evidence="2 3" key="1">
    <citation type="journal article" date="2000" name="Nature">
        <title>The complete sequence of the mucosal pathogen Ureaplasma urealyticum.</title>
        <authorList>
            <person name="Glass J.I."/>
            <person name="Lefkowitz E.J."/>
            <person name="Glass J.S."/>
            <person name="Heiner C.R."/>
            <person name="Chen E.Y."/>
            <person name="Cassell G.H."/>
        </authorList>
    </citation>
    <scope>NUCLEOTIDE SEQUENCE [LARGE SCALE GENOMIC DNA]</scope>
    <source>
        <strain evidence="2 3">ATCC 700970</strain>
    </source>
</reference>